<sequence>MMNQSRSLQPELVELINEKAAVECGQTALMLVSTYIKQLNDHIAGVTHLSPDEISAKLDYFIGCTTITLELPVNDLELLRARRSEDDCFSSLNELSYIKMPTAKFPKQGRLNKAGEVLFYPKLAPVALIR</sequence>
<comment type="caution">
    <text evidence="1">The sequence shown here is derived from an EMBL/GenBank/DDBJ whole genome shotgun (WGS) entry which is preliminary data.</text>
</comment>
<gene>
    <name evidence="1" type="ORF">JMA39_06645</name>
</gene>
<keyword evidence="2" id="KW-1185">Reference proteome</keyword>
<protein>
    <submittedName>
        <fullName evidence="1">Uncharacterized protein</fullName>
    </submittedName>
</protein>
<organism evidence="1 2">
    <name type="scientific">Shewanella schlegeliana</name>
    <dbReference type="NCBI Taxonomy" id="190308"/>
    <lineage>
        <taxon>Bacteria</taxon>
        <taxon>Pseudomonadati</taxon>
        <taxon>Pseudomonadota</taxon>
        <taxon>Gammaproteobacteria</taxon>
        <taxon>Alteromonadales</taxon>
        <taxon>Shewanellaceae</taxon>
        <taxon>Shewanella</taxon>
    </lineage>
</organism>
<reference evidence="1 2" key="1">
    <citation type="submission" date="2021-01" db="EMBL/GenBank/DDBJ databases">
        <title>Genome sequence of Shewanella schlegeliana JCM 11561.</title>
        <authorList>
            <person name="Zhang H."/>
            <person name="Li C."/>
        </authorList>
    </citation>
    <scope>NUCLEOTIDE SEQUENCE [LARGE SCALE GENOMIC DNA]</scope>
    <source>
        <strain evidence="1 2">JCM 11561</strain>
    </source>
</reference>
<accession>A0ABS1SWA0</accession>
<dbReference type="Proteomes" id="UP000604898">
    <property type="component" value="Unassembled WGS sequence"/>
</dbReference>
<proteinExistence type="predicted"/>
<evidence type="ECO:0000313" key="1">
    <source>
        <dbReference type="EMBL" id="MBL4912813.1"/>
    </source>
</evidence>
<dbReference type="EMBL" id="JAESVD010000003">
    <property type="protein sequence ID" value="MBL4912813.1"/>
    <property type="molecule type" value="Genomic_DNA"/>
</dbReference>
<evidence type="ECO:0000313" key="2">
    <source>
        <dbReference type="Proteomes" id="UP000604898"/>
    </source>
</evidence>
<dbReference type="RefSeq" id="WP_202721048.1">
    <property type="nucleotide sequence ID" value="NZ_BPEX01000002.1"/>
</dbReference>
<name>A0ABS1SWA0_9GAMM</name>